<dbReference type="Proteomes" id="UP000055024">
    <property type="component" value="Unassembled WGS sequence"/>
</dbReference>
<proteinExistence type="predicted"/>
<comment type="caution">
    <text evidence="1">The sequence shown here is derived from an EMBL/GenBank/DDBJ whole genome shotgun (WGS) entry which is preliminary data.</text>
</comment>
<name>A0A0V1I1J7_9BILA</name>
<dbReference type="AlphaFoldDB" id="A0A0V1I1J7"/>
<dbReference type="EMBL" id="JYDP01000009">
    <property type="protein sequence ID" value="KRZ16793.1"/>
    <property type="molecule type" value="Genomic_DNA"/>
</dbReference>
<keyword evidence="2" id="KW-1185">Reference proteome</keyword>
<organism evidence="1 2">
    <name type="scientific">Trichinella zimbabwensis</name>
    <dbReference type="NCBI Taxonomy" id="268475"/>
    <lineage>
        <taxon>Eukaryota</taxon>
        <taxon>Metazoa</taxon>
        <taxon>Ecdysozoa</taxon>
        <taxon>Nematoda</taxon>
        <taxon>Enoplea</taxon>
        <taxon>Dorylaimia</taxon>
        <taxon>Trichinellida</taxon>
        <taxon>Trichinellidae</taxon>
        <taxon>Trichinella</taxon>
    </lineage>
</organism>
<sequence length="70" mass="8572">MTASNRFTYCYQRPVDERPYHMSLWRNRLAHSAVNRKKEFVTAQDTFTMNLKNMYTILNMYEKEREICNN</sequence>
<evidence type="ECO:0000313" key="2">
    <source>
        <dbReference type="Proteomes" id="UP000055024"/>
    </source>
</evidence>
<accession>A0A0V1I1J7</accession>
<reference evidence="1 2" key="1">
    <citation type="submission" date="2015-01" db="EMBL/GenBank/DDBJ databases">
        <title>Evolution of Trichinella species and genotypes.</title>
        <authorList>
            <person name="Korhonen P.K."/>
            <person name="Edoardo P."/>
            <person name="Giuseppe L.R."/>
            <person name="Gasser R.B."/>
        </authorList>
    </citation>
    <scope>NUCLEOTIDE SEQUENCE [LARGE SCALE GENOMIC DNA]</scope>
    <source>
        <strain evidence="1">ISS1029</strain>
    </source>
</reference>
<gene>
    <name evidence="1" type="ORF">T11_14557</name>
</gene>
<evidence type="ECO:0000313" key="1">
    <source>
        <dbReference type="EMBL" id="KRZ16793.1"/>
    </source>
</evidence>
<protein>
    <submittedName>
        <fullName evidence="1">Uncharacterized protein</fullName>
    </submittedName>
</protein>